<proteinExistence type="predicted"/>
<reference evidence="1" key="1">
    <citation type="submission" date="2016-03" db="EMBL/GenBank/DDBJ databases">
        <authorList>
            <person name="Ploux O."/>
        </authorList>
    </citation>
    <scope>NUCLEOTIDE SEQUENCE</scope>
    <source>
        <strain evidence="1">UC10</strain>
    </source>
</reference>
<accession>A0A1Y5PWX8</accession>
<organism evidence="1">
    <name type="scientific">uncultured Sphingopyxis sp</name>
    <dbReference type="NCBI Taxonomy" id="310581"/>
    <lineage>
        <taxon>Bacteria</taxon>
        <taxon>Pseudomonadati</taxon>
        <taxon>Pseudomonadota</taxon>
        <taxon>Alphaproteobacteria</taxon>
        <taxon>Sphingomonadales</taxon>
        <taxon>Sphingomonadaceae</taxon>
        <taxon>Sphingopyxis</taxon>
        <taxon>environmental samples</taxon>
    </lineage>
</organism>
<dbReference type="KEGG" id="sphu:SPPYR_3387"/>
<protein>
    <submittedName>
        <fullName evidence="1">Uncharacterized protein</fullName>
    </submittedName>
</protein>
<dbReference type="AlphaFoldDB" id="A0A1Y5PWX8"/>
<dbReference type="EMBL" id="LT598653">
    <property type="protein sequence ID" value="SBV34502.1"/>
    <property type="molecule type" value="Genomic_DNA"/>
</dbReference>
<evidence type="ECO:0000313" key="1">
    <source>
        <dbReference type="EMBL" id="SBV34502.1"/>
    </source>
</evidence>
<sequence length="165" mass="17808">MPGPRLTAGENLAGLKGLVVADQSAIPFVISGGPAAQSWIRDRSHRGVIPKLRALINSAHVFPATGSQKGVPIYVSGKLANMLALATGKDVPSKYMVTMERAKGFEPSTPTLARLCSTPELRPLWRLETGRFQRVRRAISTGFLTRQALIAHFLRRVGISPANPT</sequence>
<name>A0A1Y5PWX8_9SPHN</name>
<gene>
    <name evidence="1" type="ORF">SPPYR_3387</name>
</gene>